<organism evidence="1 2">
    <name type="scientific">Clostridium polyendosporum</name>
    <dbReference type="NCBI Taxonomy" id="69208"/>
    <lineage>
        <taxon>Bacteria</taxon>
        <taxon>Bacillati</taxon>
        <taxon>Bacillota</taxon>
        <taxon>Clostridia</taxon>
        <taxon>Eubacteriales</taxon>
        <taxon>Clostridiaceae</taxon>
        <taxon>Clostridium</taxon>
    </lineage>
</organism>
<name>A0A919RXN2_9CLOT</name>
<dbReference type="RefSeq" id="WP_212902191.1">
    <property type="nucleotide sequence ID" value="NZ_BOPZ01000001.1"/>
</dbReference>
<dbReference type="Pfam" id="PF14056">
    <property type="entry name" value="DUF4250"/>
    <property type="match status" value="1"/>
</dbReference>
<reference evidence="1" key="1">
    <citation type="submission" date="2021-03" db="EMBL/GenBank/DDBJ databases">
        <title>Taxonomic study of Clostridium polyendosporum from meadow-gley soil under rice.</title>
        <authorList>
            <person name="Kobayashi H."/>
            <person name="Tanizawa Y."/>
            <person name="Yagura M."/>
        </authorList>
    </citation>
    <scope>NUCLEOTIDE SEQUENCE</scope>
    <source>
        <strain evidence="1">JCM 30710</strain>
    </source>
</reference>
<comment type="caution">
    <text evidence="1">The sequence shown here is derived from an EMBL/GenBank/DDBJ whole genome shotgun (WGS) entry which is preliminary data.</text>
</comment>
<dbReference type="EMBL" id="BOPZ01000001">
    <property type="protein sequence ID" value="GIM27433.1"/>
    <property type="molecule type" value="Genomic_DNA"/>
</dbReference>
<evidence type="ECO:0000313" key="1">
    <source>
        <dbReference type="EMBL" id="GIM27433.1"/>
    </source>
</evidence>
<proteinExistence type="predicted"/>
<sequence length="66" mass="7810">MQIENIKTMDPYILLSIVNMKLRDMYSSLENLCDDLNISIEDILVRLKCIGYFYSTERNQFLAKDN</sequence>
<gene>
    <name evidence="1" type="ORF">CPJCM30710_00990</name>
</gene>
<keyword evidence="2" id="KW-1185">Reference proteome</keyword>
<protein>
    <submittedName>
        <fullName evidence="1">DUF4250 domain-containing protein</fullName>
    </submittedName>
</protein>
<dbReference type="InterPro" id="IPR025346">
    <property type="entry name" value="DUF4250"/>
</dbReference>
<dbReference type="Proteomes" id="UP000679179">
    <property type="component" value="Unassembled WGS sequence"/>
</dbReference>
<accession>A0A919RXN2</accession>
<dbReference type="AlphaFoldDB" id="A0A919RXN2"/>
<evidence type="ECO:0000313" key="2">
    <source>
        <dbReference type="Proteomes" id="UP000679179"/>
    </source>
</evidence>